<accession>A0A8U8AVL0</accession>
<dbReference type="GO" id="GO:0005813">
    <property type="term" value="C:centrosome"/>
    <property type="evidence" value="ECO:0007669"/>
    <property type="project" value="TreeGrafter"/>
</dbReference>
<dbReference type="InterPro" id="IPR055167">
    <property type="entry name" value="Rootletin-like_CC"/>
</dbReference>
<evidence type="ECO:0000256" key="3">
    <source>
        <dbReference type="SAM" id="MobiDB-lite"/>
    </source>
</evidence>
<reference evidence="5" key="2">
    <citation type="submission" date="2025-08" db="UniProtKB">
        <authorList>
            <consortium name="Ensembl"/>
        </authorList>
    </citation>
    <scope>IDENTIFICATION</scope>
</reference>
<name>A0A8C3NKI9_GEOPR</name>
<sequence length="177" mass="20125">MEPLEARVGVCPGLWSLAQHNIELRRLLEEEQAAYKRKLQAYQEGQQRQAQLVQKLQAKVNPSPGGHWDNLGTPRHGCHPRPSRSSNELENALIRLEEEQQRSSSLVQVNSMLREQLEQANVANAALSEDIRKLTADWARARDELEQREAEWRREEEVGETLGTGDTREQQRGEGGG</sequence>
<evidence type="ECO:0000259" key="4">
    <source>
        <dbReference type="Pfam" id="PF15035"/>
    </source>
</evidence>
<feature type="compositionally biased region" description="Basic and acidic residues" evidence="3">
    <location>
        <begin position="145"/>
        <end position="156"/>
    </location>
</feature>
<evidence type="ECO:0000256" key="1">
    <source>
        <dbReference type="ARBA" id="ARBA00023054"/>
    </source>
</evidence>
<accession>A0A8C3NKI9</accession>
<protein>
    <recommendedName>
        <fullName evidence="4">Rootletin-like coiled-coil domain-containing protein</fullName>
    </recommendedName>
</protein>
<organism evidence="5 6">
    <name type="scientific">Geospiza parvula</name>
    <name type="common">Small tree-finch</name>
    <name type="synonym">Camarhynchus parvulus</name>
    <dbReference type="NCBI Taxonomy" id="87175"/>
    <lineage>
        <taxon>Eukaryota</taxon>
        <taxon>Metazoa</taxon>
        <taxon>Chordata</taxon>
        <taxon>Craniata</taxon>
        <taxon>Vertebrata</taxon>
        <taxon>Euteleostomi</taxon>
        <taxon>Archelosauria</taxon>
        <taxon>Archosauria</taxon>
        <taxon>Dinosauria</taxon>
        <taxon>Saurischia</taxon>
        <taxon>Theropoda</taxon>
        <taxon>Coelurosauria</taxon>
        <taxon>Aves</taxon>
        <taxon>Neognathae</taxon>
        <taxon>Neoaves</taxon>
        <taxon>Telluraves</taxon>
        <taxon>Australaves</taxon>
        <taxon>Passeriformes</taxon>
        <taxon>Thraupidae</taxon>
        <taxon>Camarhynchus</taxon>
    </lineage>
</organism>
<reference evidence="5" key="1">
    <citation type="submission" date="2020-02" db="EMBL/GenBank/DDBJ databases">
        <authorList>
            <person name="Enbody D E."/>
            <person name="Pettersson E M."/>
        </authorList>
    </citation>
    <scope>NUCLEOTIDE SEQUENCE [LARGE SCALE GENOMIC DNA]</scope>
</reference>
<evidence type="ECO:0000256" key="2">
    <source>
        <dbReference type="SAM" id="Coils"/>
    </source>
</evidence>
<dbReference type="GO" id="GO:0007098">
    <property type="term" value="P:centrosome cycle"/>
    <property type="evidence" value="ECO:0007669"/>
    <property type="project" value="TreeGrafter"/>
</dbReference>
<evidence type="ECO:0000313" key="6">
    <source>
        <dbReference type="Proteomes" id="UP000694382"/>
    </source>
</evidence>
<dbReference type="GO" id="GO:0005814">
    <property type="term" value="C:centriole"/>
    <property type="evidence" value="ECO:0007669"/>
    <property type="project" value="TreeGrafter"/>
</dbReference>
<dbReference type="Pfam" id="PF15035">
    <property type="entry name" value="Rootletin"/>
    <property type="match status" value="1"/>
</dbReference>
<feature type="region of interest" description="Disordered" evidence="3">
    <location>
        <begin position="145"/>
        <end position="177"/>
    </location>
</feature>
<keyword evidence="6" id="KW-1185">Reference proteome</keyword>
<proteinExistence type="predicted"/>
<reference evidence="5" key="3">
    <citation type="submission" date="2025-09" db="UniProtKB">
        <authorList>
            <consortium name="Ensembl"/>
        </authorList>
    </citation>
    <scope>IDENTIFICATION</scope>
</reference>
<evidence type="ECO:0000313" key="5">
    <source>
        <dbReference type="Ensembl" id="ENSCPVP00000022560.2"/>
    </source>
</evidence>
<dbReference type="PANTHER" id="PTHR23159:SF17">
    <property type="entry name" value="ROOTLETIN"/>
    <property type="match status" value="1"/>
</dbReference>
<feature type="coiled-coil region" evidence="2">
    <location>
        <begin position="17"/>
        <end position="45"/>
    </location>
</feature>
<feature type="domain" description="Rootletin-like coiled-coil" evidence="4">
    <location>
        <begin position="85"/>
        <end position="158"/>
    </location>
</feature>
<dbReference type="PANTHER" id="PTHR23159">
    <property type="entry name" value="CENTROSOMAL PROTEIN 2"/>
    <property type="match status" value="1"/>
</dbReference>
<dbReference type="Proteomes" id="UP000694382">
    <property type="component" value="Chromosome 21"/>
</dbReference>
<dbReference type="Ensembl" id="ENSCPVT00000023551.2">
    <property type="protein sequence ID" value="ENSCPVP00000022560.2"/>
    <property type="gene ID" value="ENSCPVG00000016141.2"/>
</dbReference>
<feature type="compositionally biased region" description="Basic and acidic residues" evidence="3">
    <location>
        <begin position="166"/>
        <end position="177"/>
    </location>
</feature>
<keyword evidence="1 2" id="KW-0175">Coiled coil</keyword>
<dbReference type="AlphaFoldDB" id="A0A8C3NKI9"/>